<proteinExistence type="predicted"/>
<accession>A0A252B099</accession>
<name>A0A252B099_9PROT</name>
<dbReference type="Proteomes" id="UP000194999">
    <property type="component" value="Unassembled WGS sequence"/>
</dbReference>
<evidence type="ECO:0000313" key="1">
    <source>
        <dbReference type="EMBL" id="OUI97634.1"/>
    </source>
</evidence>
<dbReference type="InterPro" id="IPR036514">
    <property type="entry name" value="SGNH_hydro_sf"/>
</dbReference>
<dbReference type="Gene3D" id="3.40.50.1110">
    <property type="entry name" value="SGNH hydrolase"/>
    <property type="match status" value="1"/>
</dbReference>
<evidence type="ECO:0000313" key="2">
    <source>
        <dbReference type="Proteomes" id="UP000194999"/>
    </source>
</evidence>
<dbReference type="EMBL" id="JOOY01000128">
    <property type="protein sequence ID" value="OUI97634.1"/>
    <property type="molecule type" value="Genomic_DNA"/>
</dbReference>
<reference evidence="1 2" key="1">
    <citation type="submission" date="2014-06" db="EMBL/GenBank/DDBJ databases">
        <authorList>
            <person name="Ju J."/>
            <person name="Zhang J."/>
        </authorList>
    </citation>
    <scope>NUCLEOTIDE SEQUENCE [LARGE SCALE GENOMIC DNA]</scope>
    <source>
        <strain evidence="1">DmW_048</strain>
    </source>
</reference>
<gene>
    <name evidence="1" type="ORF">HK15_01580</name>
</gene>
<organism evidence="1 2">
    <name type="scientific">Acetobacter orientalis</name>
    <dbReference type="NCBI Taxonomy" id="146474"/>
    <lineage>
        <taxon>Bacteria</taxon>
        <taxon>Pseudomonadati</taxon>
        <taxon>Pseudomonadota</taxon>
        <taxon>Alphaproteobacteria</taxon>
        <taxon>Acetobacterales</taxon>
        <taxon>Acetobacteraceae</taxon>
        <taxon>Acetobacter</taxon>
    </lineage>
</organism>
<dbReference type="SUPFAM" id="SSF52266">
    <property type="entry name" value="SGNH hydrolase"/>
    <property type="match status" value="1"/>
</dbReference>
<dbReference type="AlphaFoldDB" id="A0A252B099"/>
<sequence>MSTLLAGLTLLIIGDSHVTFKDSLLNILPEAYTEAGAKVVTYGVCSSTAADWVVPNPNNGCGAYTRVGAEPVTAPSMVPTAPPPIASLIEKWHPDVVMVVLGDTMAAYGQAEISKNWADEQVKTLTMSLNNTACVWIGPTWGEYSPRYAKTDKRAQEMATFLKDEVSPCTYIDGTKLMQPGAPKTIDGVHLTPASYKIWGAGIVQQTLPVLEKLRKK</sequence>
<comment type="caution">
    <text evidence="1">The sequence shown here is derived from an EMBL/GenBank/DDBJ whole genome shotgun (WGS) entry which is preliminary data.</text>
</comment>
<dbReference type="GO" id="GO:0016788">
    <property type="term" value="F:hydrolase activity, acting on ester bonds"/>
    <property type="evidence" value="ECO:0007669"/>
    <property type="project" value="UniProtKB-ARBA"/>
</dbReference>
<dbReference type="CDD" id="cd00229">
    <property type="entry name" value="SGNH_hydrolase"/>
    <property type="match status" value="1"/>
</dbReference>
<dbReference type="RefSeq" id="WP_094756074.1">
    <property type="nucleotide sequence ID" value="NZ_JOOY01000128.1"/>
</dbReference>
<protein>
    <submittedName>
        <fullName evidence="1">BcsX</fullName>
    </submittedName>
</protein>